<keyword evidence="1" id="KW-0812">Transmembrane</keyword>
<gene>
    <name evidence="2" type="ORF">GCM10022214_17630</name>
</gene>
<proteinExistence type="predicted"/>
<feature type="transmembrane region" description="Helical" evidence="1">
    <location>
        <begin position="27"/>
        <end position="50"/>
    </location>
</feature>
<keyword evidence="1" id="KW-0472">Membrane</keyword>
<sequence length="148" mass="15169">MTLAVVATVATLAVVAARDAAGGRGGLAVGGLALALVAWLFGGLVDLFLYEFLVPYNFISDVAGEVCGGSGGAGTFECVNRPGSALETLGVVSAVSATPVAAFLLWFGRRSPLCAHLTPVIIFGAYLLALRLWQPHEGLGVPVRPTFP</sequence>
<evidence type="ECO:0000256" key="1">
    <source>
        <dbReference type="SAM" id="Phobius"/>
    </source>
</evidence>
<name>A0ABP7VCY3_9ACTN</name>
<feature type="transmembrane region" description="Helical" evidence="1">
    <location>
        <begin position="89"/>
        <end position="107"/>
    </location>
</feature>
<dbReference type="Proteomes" id="UP001500683">
    <property type="component" value="Unassembled WGS sequence"/>
</dbReference>
<feature type="transmembrane region" description="Helical" evidence="1">
    <location>
        <begin position="113"/>
        <end position="133"/>
    </location>
</feature>
<comment type="caution">
    <text evidence="2">The sequence shown here is derived from an EMBL/GenBank/DDBJ whole genome shotgun (WGS) entry which is preliminary data.</text>
</comment>
<keyword evidence="3" id="KW-1185">Reference proteome</keyword>
<accession>A0ABP7VCY3</accession>
<keyword evidence="1" id="KW-1133">Transmembrane helix</keyword>
<organism evidence="2 3">
    <name type="scientific">Actinomadura miaoliensis</name>
    <dbReference type="NCBI Taxonomy" id="430685"/>
    <lineage>
        <taxon>Bacteria</taxon>
        <taxon>Bacillati</taxon>
        <taxon>Actinomycetota</taxon>
        <taxon>Actinomycetes</taxon>
        <taxon>Streptosporangiales</taxon>
        <taxon>Thermomonosporaceae</taxon>
        <taxon>Actinomadura</taxon>
    </lineage>
</organism>
<protein>
    <submittedName>
        <fullName evidence="2">Uncharacterized protein</fullName>
    </submittedName>
</protein>
<evidence type="ECO:0000313" key="2">
    <source>
        <dbReference type="EMBL" id="GAA4064277.1"/>
    </source>
</evidence>
<dbReference type="EMBL" id="BAAAZG010000006">
    <property type="protein sequence ID" value="GAA4064277.1"/>
    <property type="molecule type" value="Genomic_DNA"/>
</dbReference>
<reference evidence="3" key="1">
    <citation type="journal article" date="2019" name="Int. J. Syst. Evol. Microbiol.">
        <title>The Global Catalogue of Microorganisms (GCM) 10K type strain sequencing project: providing services to taxonomists for standard genome sequencing and annotation.</title>
        <authorList>
            <consortium name="The Broad Institute Genomics Platform"/>
            <consortium name="The Broad Institute Genome Sequencing Center for Infectious Disease"/>
            <person name="Wu L."/>
            <person name="Ma J."/>
        </authorList>
    </citation>
    <scope>NUCLEOTIDE SEQUENCE [LARGE SCALE GENOMIC DNA]</scope>
    <source>
        <strain evidence="3">JCM 16702</strain>
    </source>
</reference>
<evidence type="ECO:0000313" key="3">
    <source>
        <dbReference type="Proteomes" id="UP001500683"/>
    </source>
</evidence>